<dbReference type="GO" id="GO:0003677">
    <property type="term" value="F:DNA binding"/>
    <property type="evidence" value="ECO:0007669"/>
    <property type="project" value="UniProtKB-KW"/>
</dbReference>
<evidence type="ECO:0000256" key="2">
    <source>
        <dbReference type="ARBA" id="ARBA00023125"/>
    </source>
</evidence>
<reference evidence="6" key="1">
    <citation type="submission" date="2016-12" db="EMBL/GenBank/DDBJ databases">
        <title>Genome sequence of Streptomyces antioxidans MUSC 164.</title>
        <authorList>
            <person name="Lee L.-H."/>
            <person name="Ser H.-L."/>
        </authorList>
    </citation>
    <scope>NUCLEOTIDE SEQUENCE [LARGE SCALE GENOMIC DNA]</scope>
    <source>
        <strain evidence="6">MUSC 164</strain>
    </source>
</reference>
<dbReference type="SUPFAM" id="SSF46785">
    <property type="entry name" value="Winged helix' DNA-binding domain"/>
    <property type="match status" value="1"/>
</dbReference>
<dbReference type="EMBL" id="LAKD02000102">
    <property type="protein sequence ID" value="OPF72585.1"/>
    <property type="molecule type" value="Genomic_DNA"/>
</dbReference>
<gene>
    <name evidence="6" type="ORF">VT50_0230300</name>
</gene>
<dbReference type="InterPro" id="IPR036390">
    <property type="entry name" value="WH_DNA-bd_sf"/>
</dbReference>
<dbReference type="InterPro" id="IPR001845">
    <property type="entry name" value="HTH_ArsR_DNA-bd_dom"/>
</dbReference>
<sequence>MAIPFDVLAEPSRRQILDLLLERPRLVGELTEHLGLTQPGTSKHLRVLREAGLVRVRRDAQRRWYELCPEPLAEADAWLAPYRRLWTDRLDALERHLDTMPELPGAGLPGAAGEPGPRGAGDADVPDARDVPPDATDGEAP</sequence>
<keyword evidence="1" id="KW-0805">Transcription regulation</keyword>
<dbReference type="GO" id="GO:0003700">
    <property type="term" value="F:DNA-binding transcription factor activity"/>
    <property type="evidence" value="ECO:0007669"/>
    <property type="project" value="InterPro"/>
</dbReference>
<feature type="compositionally biased region" description="Low complexity" evidence="4">
    <location>
        <begin position="101"/>
        <end position="123"/>
    </location>
</feature>
<name>A0A1V4CWQ2_9ACTN</name>
<keyword evidence="7" id="KW-1185">Reference proteome</keyword>
<dbReference type="PANTHER" id="PTHR33154:SF33">
    <property type="entry name" value="TRANSCRIPTIONAL REPRESSOR SDPR"/>
    <property type="match status" value="1"/>
</dbReference>
<dbReference type="InterPro" id="IPR051081">
    <property type="entry name" value="HTH_MetalResp_TranReg"/>
</dbReference>
<protein>
    <submittedName>
        <fullName evidence="6">Transcriptional regulator</fullName>
    </submittedName>
</protein>
<dbReference type="PANTHER" id="PTHR33154">
    <property type="entry name" value="TRANSCRIPTIONAL REGULATOR, ARSR FAMILY"/>
    <property type="match status" value="1"/>
</dbReference>
<feature type="region of interest" description="Disordered" evidence="4">
    <location>
        <begin position="97"/>
        <end position="141"/>
    </location>
</feature>
<evidence type="ECO:0000256" key="4">
    <source>
        <dbReference type="SAM" id="MobiDB-lite"/>
    </source>
</evidence>
<evidence type="ECO:0000259" key="5">
    <source>
        <dbReference type="PROSITE" id="PS50987"/>
    </source>
</evidence>
<comment type="caution">
    <text evidence="6">The sequence shown here is derived from an EMBL/GenBank/DDBJ whole genome shotgun (WGS) entry which is preliminary data.</text>
</comment>
<feature type="domain" description="HTH arsR-type" evidence="5">
    <location>
        <begin position="1"/>
        <end position="87"/>
    </location>
</feature>
<keyword evidence="2" id="KW-0238">DNA-binding</keyword>
<evidence type="ECO:0000313" key="6">
    <source>
        <dbReference type="EMBL" id="OPF72585.1"/>
    </source>
</evidence>
<dbReference type="PROSITE" id="PS50987">
    <property type="entry name" value="HTH_ARSR_2"/>
    <property type="match status" value="1"/>
</dbReference>
<dbReference type="NCBIfam" id="NF033788">
    <property type="entry name" value="HTH_metalloreg"/>
    <property type="match status" value="1"/>
</dbReference>
<evidence type="ECO:0000256" key="1">
    <source>
        <dbReference type="ARBA" id="ARBA00023015"/>
    </source>
</evidence>
<organism evidence="6 7">
    <name type="scientific">Streptomyces antioxidans</name>
    <dbReference type="NCBI Taxonomy" id="1507734"/>
    <lineage>
        <taxon>Bacteria</taxon>
        <taxon>Bacillati</taxon>
        <taxon>Actinomycetota</taxon>
        <taxon>Actinomycetes</taxon>
        <taxon>Kitasatosporales</taxon>
        <taxon>Streptomycetaceae</taxon>
        <taxon>Streptomyces</taxon>
    </lineage>
</organism>
<evidence type="ECO:0000256" key="3">
    <source>
        <dbReference type="ARBA" id="ARBA00023163"/>
    </source>
</evidence>
<dbReference type="OrthoDB" id="9806976at2"/>
<keyword evidence="3" id="KW-0804">Transcription</keyword>
<dbReference type="CDD" id="cd00090">
    <property type="entry name" value="HTH_ARSR"/>
    <property type="match status" value="1"/>
</dbReference>
<dbReference type="InterPro" id="IPR036388">
    <property type="entry name" value="WH-like_DNA-bd_sf"/>
</dbReference>
<accession>A0A1V4CWQ2</accession>
<dbReference type="Pfam" id="PF01022">
    <property type="entry name" value="HTH_5"/>
    <property type="match status" value="1"/>
</dbReference>
<evidence type="ECO:0000313" key="7">
    <source>
        <dbReference type="Proteomes" id="UP000033615"/>
    </source>
</evidence>
<dbReference type="PRINTS" id="PR00778">
    <property type="entry name" value="HTHARSR"/>
</dbReference>
<dbReference type="Gene3D" id="1.10.10.10">
    <property type="entry name" value="Winged helix-like DNA-binding domain superfamily/Winged helix DNA-binding domain"/>
    <property type="match status" value="1"/>
</dbReference>
<dbReference type="SMART" id="SM00418">
    <property type="entry name" value="HTH_ARSR"/>
    <property type="match status" value="1"/>
</dbReference>
<dbReference type="AlphaFoldDB" id="A0A1V4CWQ2"/>
<dbReference type="Proteomes" id="UP000033615">
    <property type="component" value="Unassembled WGS sequence"/>
</dbReference>
<dbReference type="InterPro" id="IPR011991">
    <property type="entry name" value="ArsR-like_HTH"/>
</dbReference>
<proteinExistence type="predicted"/>